<evidence type="ECO:0000313" key="1">
    <source>
        <dbReference type="EMBL" id="TTO63366.1"/>
    </source>
</evidence>
<dbReference type="AlphaFoldDB" id="A0A556VU00"/>
<proteinExistence type="predicted"/>
<dbReference type="EMBL" id="VCAZ01000254">
    <property type="protein sequence ID" value="TTO63366.1"/>
    <property type="molecule type" value="Genomic_DNA"/>
</dbReference>
<reference evidence="1 2" key="1">
    <citation type="journal article" date="2019" name="Genome Biol. Evol.">
        <title>Whole-Genome Sequencing of the Giant Devil Catfish, Bagarius yarrelli.</title>
        <authorList>
            <person name="Jiang W."/>
            <person name="Lv Y."/>
            <person name="Cheng L."/>
            <person name="Yang K."/>
            <person name="Chao B."/>
            <person name="Wang X."/>
            <person name="Li Y."/>
            <person name="Pan X."/>
            <person name="You X."/>
            <person name="Zhang Y."/>
            <person name="Yang J."/>
            <person name="Li J."/>
            <person name="Zhang X."/>
            <person name="Liu S."/>
            <person name="Sun C."/>
            <person name="Yang J."/>
            <person name="Shi Q."/>
        </authorList>
    </citation>
    <scope>NUCLEOTIDE SEQUENCE [LARGE SCALE GENOMIC DNA]</scope>
    <source>
        <strain evidence="1">JWS20170419001</strain>
        <tissue evidence="1">Muscle</tissue>
    </source>
</reference>
<sequence length="143" mass="16608">MGTETCKTCFSHANPAKSENPREMHMVYSRNCRRARYSRTSNNKTDLITEKNKHKLLLDVFYHSVVTVNDNNIMDVTEQQQIVKVKVQSSEDVNDPAMKAAILDQINQKLMEMGMTGTFTLKWRKQSDGEVFYKEKIEEKTLQ</sequence>
<comment type="caution">
    <text evidence="1">The sequence shown here is derived from an EMBL/GenBank/DDBJ whole genome shotgun (WGS) entry which is preliminary data.</text>
</comment>
<dbReference type="Proteomes" id="UP000319801">
    <property type="component" value="Unassembled WGS sequence"/>
</dbReference>
<dbReference type="OrthoDB" id="6369810at2759"/>
<gene>
    <name evidence="1" type="ORF">Baya_15295</name>
</gene>
<keyword evidence="2" id="KW-1185">Reference proteome</keyword>
<evidence type="ECO:0000313" key="2">
    <source>
        <dbReference type="Proteomes" id="UP000319801"/>
    </source>
</evidence>
<accession>A0A556VU00</accession>
<name>A0A556VU00_BAGYA</name>
<organism evidence="1 2">
    <name type="scientific">Bagarius yarrelli</name>
    <name type="common">Goonch</name>
    <name type="synonym">Bagrus yarrelli</name>
    <dbReference type="NCBI Taxonomy" id="175774"/>
    <lineage>
        <taxon>Eukaryota</taxon>
        <taxon>Metazoa</taxon>
        <taxon>Chordata</taxon>
        <taxon>Craniata</taxon>
        <taxon>Vertebrata</taxon>
        <taxon>Euteleostomi</taxon>
        <taxon>Actinopterygii</taxon>
        <taxon>Neopterygii</taxon>
        <taxon>Teleostei</taxon>
        <taxon>Ostariophysi</taxon>
        <taxon>Siluriformes</taxon>
        <taxon>Sisoridae</taxon>
        <taxon>Sisorinae</taxon>
        <taxon>Bagarius</taxon>
    </lineage>
</organism>
<protein>
    <submittedName>
        <fullName evidence="1">Uncharacterized protein</fullName>
    </submittedName>
</protein>